<dbReference type="InterPro" id="IPR017452">
    <property type="entry name" value="GPCR_Rhodpsn_7TM"/>
</dbReference>
<feature type="domain" description="G-protein coupled receptors family 1 profile" evidence="6">
    <location>
        <begin position="44"/>
        <end position="282"/>
    </location>
</feature>
<dbReference type="PROSITE" id="PS50262">
    <property type="entry name" value="G_PROTEIN_RECEP_F1_2"/>
    <property type="match status" value="1"/>
</dbReference>
<evidence type="ECO:0000256" key="1">
    <source>
        <dbReference type="ARBA" id="ARBA00004370"/>
    </source>
</evidence>
<protein>
    <recommendedName>
        <fullName evidence="6">G-protein coupled receptors family 1 profile domain-containing protein</fullName>
    </recommendedName>
</protein>
<accession>A0A0L8HPW6</accession>
<keyword evidence="4 5" id="KW-0472">Membrane</keyword>
<dbReference type="AlphaFoldDB" id="A0A0L8HPW6"/>
<reference evidence="7" key="1">
    <citation type="submission" date="2015-07" db="EMBL/GenBank/DDBJ databases">
        <title>MeaNS - Measles Nucleotide Surveillance Program.</title>
        <authorList>
            <person name="Tran T."/>
            <person name="Druce J."/>
        </authorList>
    </citation>
    <scope>NUCLEOTIDE SEQUENCE</scope>
    <source>
        <strain evidence="7">UCB-OBI-ISO-001</strain>
        <tissue evidence="7">Gonad</tissue>
    </source>
</reference>
<proteinExistence type="predicted"/>
<evidence type="ECO:0000256" key="5">
    <source>
        <dbReference type="SAM" id="Phobius"/>
    </source>
</evidence>
<keyword evidence="3 5" id="KW-1133">Transmembrane helix</keyword>
<feature type="transmembrane region" description="Helical" evidence="5">
    <location>
        <begin position="186"/>
        <end position="208"/>
    </location>
</feature>
<evidence type="ECO:0000256" key="2">
    <source>
        <dbReference type="ARBA" id="ARBA00022692"/>
    </source>
</evidence>
<feature type="transmembrane region" description="Helical" evidence="5">
    <location>
        <begin position="220"/>
        <end position="246"/>
    </location>
</feature>
<organism evidence="7">
    <name type="scientific">Octopus bimaculoides</name>
    <name type="common">California two-spotted octopus</name>
    <dbReference type="NCBI Taxonomy" id="37653"/>
    <lineage>
        <taxon>Eukaryota</taxon>
        <taxon>Metazoa</taxon>
        <taxon>Spiralia</taxon>
        <taxon>Lophotrochozoa</taxon>
        <taxon>Mollusca</taxon>
        <taxon>Cephalopoda</taxon>
        <taxon>Coleoidea</taxon>
        <taxon>Octopodiformes</taxon>
        <taxon>Octopoda</taxon>
        <taxon>Incirrata</taxon>
        <taxon>Octopodidae</taxon>
        <taxon>Octopus</taxon>
    </lineage>
</organism>
<comment type="subcellular location">
    <subcellularLocation>
        <location evidence="1">Membrane</location>
    </subcellularLocation>
</comment>
<dbReference type="EMBL" id="KQ417581">
    <property type="protein sequence ID" value="KOF91271.1"/>
    <property type="molecule type" value="Genomic_DNA"/>
</dbReference>
<feature type="transmembrane region" description="Helical" evidence="5">
    <location>
        <begin position="138"/>
        <end position="166"/>
    </location>
</feature>
<evidence type="ECO:0000256" key="3">
    <source>
        <dbReference type="ARBA" id="ARBA00022989"/>
    </source>
</evidence>
<feature type="transmembrane region" description="Helical" evidence="5">
    <location>
        <begin position="30"/>
        <end position="55"/>
    </location>
</feature>
<evidence type="ECO:0000256" key="4">
    <source>
        <dbReference type="ARBA" id="ARBA00023136"/>
    </source>
</evidence>
<feature type="transmembrane region" description="Helical" evidence="5">
    <location>
        <begin position="252"/>
        <end position="273"/>
    </location>
</feature>
<feature type="transmembrane region" description="Helical" evidence="5">
    <location>
        <begin position="67"/>
        <end position="90"/>
    </location>
</feature>
<name>A0A0L8HPW6_OCTBM</name>
<keyword evidence="2 5" id="KW-0812">Transmembrane</keyword>
<evidence type="ECO:0000259" key="6">
    <source>
        <dbReference type="PROSITE" id="PS50262"/>
    </source>
</evidence>
<gene>
    <name evidence="7" type="ORF">OCBIM_22009303mg</name>
</gene>
<sequence length="304" mass="35409">MEVTTNQSYDYHFEYEYEYEVFRNDAFGRLNIFMCISIIIVVLFDIFLIVAVFLDRKSHGKTRSLSLLNYFLNYALVALFAYFQSLHVFIVRDLPKSHCLFIVILAYTVNEGDKYFLIPLCCEFIVKYFRPSRYENQIFLIIQSVLIGILWVFISIKTLVIILAFSHQPSNGCYVSYYNSAIVAQFVISILLLIAMLVFIGFLIYIAIKSKEQEMMKSQVITLIIITIVTVILYFLNNMIVAGFVGLMHANFFVIDRVTNIVIFLLLPFLWLFDATIRQSIRNLCSRKYTKSNGHPSHELTEIN</sequence>
<dbReference type="OrthoDB" id="10291447at2759"/>
<dbReference type="GO" id="GO:0016020">
    <property type="term" value="C:membrane"/>
    <property type="evidence" value="ECO:0007669"/>
    <property type="project" value="UniProtKB-SubCell"/>
</dbReference>
<evidence type="ECO:0000313" key="7">
    <source>
        <dbReference type="EMBL" id="KOF91271.1"/>
    </source>
</evidence>